<dbReference type="RefSeq" id="WP_002255588.1">
    <property type="nucleotide sequence ID" value="NZ_CP020401.2"/>
</dbReference>
<protein>
    <submittedName>
        <fullName evidence="1">Uncharacterized protein</fullName>
    </submittedName>
</protein>
<accession>A0A0Y5FWN5</accession>
<dbReference type="Proteomes" id="UP000254176">
    <property type="component" value="Unassembled WGS sequence"/>
</dbReference>
<sequence>MSIAHIVIEIEESSTLDDCNVRLSFSGGTELQSDEAKTVFYKTLEAIEGVLGDD</sequence>
<dbReference type="EMBL" id="UGRP01000001">
    <property type="protein sequence ID" value="SUA18707.1"/>
    <property type="molecule type" value="Genomic_DNA"/>
</dbReference>
<reference evidence="1 2" key="1">
    <citation type="submission" date="2018-06" db="EMBL/GenBank/DDBJ databases">
        <authorList>
            <consortium name="Pathogen Informatics"/>
            <person name="Doyle S."/>
        </authorList>
    </citation>
    <scope>NUCLEOTIDE SEQUENCE [LARGE SCALE GENOMIC DNA]</scope>
    <source>
        <strain evidence="1 2">NCTC8554</strain>
    </source>
</reference>
<proteinExistence type="predicted"/>
<dbReference type="AlphaFoldDB" id="A0A0Y5FWN5"/>
<evidence type="ECO:0000313" key="2">
    <source>
        <dbReference type="Proteomes" id="UP000254176"/>
    </source>
</evidence>
<organism evidence="1 2">
    <name type="scientific">Neisseria meningitidis</name>
    <dbReference type="NCBI Taxonomy" id="487"/>
    <lineage>
        <taxon>Bacteria</taxon>
        <taxon>Pseudomonadati</taxon>
        <taxon>Pseudomonadota</taxon>
        <taxon>Betaproteobacteria</taxon>
        <taxon>Neisseriales</taxon>
        <taxon>Neisseriaceae</taxon>
        <taxon>Neisseria</taxon>
    </lineage>
</organism>
<gene>
    <name evidence="1" type="ORF">NCTC8554_00386</name>
</gene>
<evidence type="ECO:0000313" key="1">
    <source>
        <dbReference type="EMBL" id="SUA18707.1"/>
    </source>
</evidence>
<name>A0A0Y5FWN5_NEIME</name>